<name>A0A173Z5G4_9CLOT</name>
<evidence type="ECO:0000313" key="5">
    <source>
        <dbReference type="EMBL" id="CUN71097.1"/>
    </source>
</evidence>
<dbReference type="CDD" id="cd01949">
    <property type="entry name" value="GGDEF"/>
    <property type="match status" value="1"/>
</dbReference>
<dbReference type="RefSeq" id="WP_055263370.1">
    <property type="nucleotide sequence ID" value="NZ_CABIXQ010000002.1"/>
</dbReference>
<dbReference type="InterPro" id="IPR043128">
    <property type="entry name" value="Rev_trsase/Diguanyl_cyclase"/>
</dbReference>
<proteinExistence type="predicted"/>
<dbReference type="PROSITE" id="PS50887">
    <property type="entry name" value="GGDEF"/>
    <property type="match status" value="1"/>
</dbReference>
<dbReference type="CDD" id="cd00077">
    <property type="entry name" value="HDc"/>
    <property type="match status" value="1"/>
</dbReference>
<dbReference type="PANTHER" id="PTHR43155:SF2">
    <property type="entry name" value="CYCLIC DI-GMP PHOSPHODIESTERASE PA4108"/>
    <property type="match status" value="1"/>
</dbReference>
<organism evidence="5 6">
    <name type="scientific">Clostridium disporicum</name>
    <dbReference type="NCBI Taxonomy" id="84024"/>
    <lineage>
        <taxon>Bacteria</taxon>
        <taxon>Bacillati</taxon>
        <taxon>Bacillota</taxon>
        <taxon>Clostridia</taxon>
        <taxon>Eubacteriales</taxon>
        <taxon>Clostridiaceae</taxon>
        <taxon>Clostridium</taxon>
    </lineage>
</organism>
<dbReference type="SMART" id="SM00091">
    <property type="entry name" value="PAS"/>
    <property type="match status" value="2"/>
</dbReference>
<dbReference type="SMART" id="SM00471">
    <property type="entry name" value="HDc"/>
    <property type="match status" value="1"/>
</dbReference>
<dbReference type="NCBIfam" id="TIGR00229">
    <property type="entry name" value="sensory_box"/>
    <property type="match status" value="1"/>
</dbReference>
<dbReference type="InterPro" id="IPR000160">
    <property type="entry name" value="GGDEF_dom"/>
</dbReference>
<dbReference type="InterPro" id="IPR029787">
    <property type="entry name" value="Nucleotide_cyclase"/>
</dbReference>
<dbReference type="InterPro" id="IPR035965">
    <property type="entry name" value="PAS-like_dom_sf"/>
</dbReference>
<accession>A0A173Z5G4</accession>
<dbReference type="InterPro" id="IPR013656">
    <property type="entry name" value="PAS_4"/>
</dbReference>
<dbReference type="Pfam" id="PF00990">
    <property type="entry name" value="GGDEF"/>
    <property type="match status" value="1"/>
</dbReference>
<feature type="domain" description="PAC" evidence="2">
    <location>
        <begin position="196"/>
        <end position="248"/>
    </location>
</feature>
<feature type="domain" description="PAS" evidence="1">
    <location>
        <begin position="1"/>
        <end position="70"/>
    </location>
</feature>
<dbReference type="InterPro" id="IPR037522">
    <property type="entry name" value="HD_GYP_dom"/>
</dbReference>
<gene>
    <name evidence="5" type="primary">rpfG</name>
    <name evidence="5" type="ORF">ERS852471_00383</name>
</gene>
<reference evidence="5 6" key="1">
    <citation type="submission" date="2015-09" db="EMBL/GenBank/DDBJ databases">
        <authorList>
            <consortium name="Pathogen Informatics"/>
        </authorList>
    </citation>
    <scope>NUCLEOTIDE SEQUENCE [LARGE SCALE GENOMIC DNA]</scope>
    <source>
        <strain evidence="5 6">2789STDY5834856</strain>
    </source>
</reference>
<dbReference type="GO" id="GO:0071111">
    <property type="term" value="F:cyclic-guanylate-specific phosphodiesterase activity"/>
    <property type="evidence" value="ECO:0007669"/>
    <property type="project" value="UniProtKB-EC"/>
</dbReference>
<dbReference type="EMBL" id="CYZX01000002">
    <property type="protein sequence ID" value="CUN71097.1"/>
    <property type="molecule type" value="Genomic_DNA"/>
</dbReference>
<dbReference type="OrthoDB" id="9804747at2"/>
<sequence>MNIFKSFLEFLPYPVWIEDINTKIIFLNKSYENLYNTKYSDIIGKTNKEVFPKVTATLYDNQIKRCISEKKSITFNVNIDNIFVECIIFPLLNSHNEIHSIAGIILPINDKLKREKELKKQKDILKTIIDSLPEAIFYKDKDCKFIGYNKNFSDFYEKLGVYDLIGKSDLEIYPNKEIAKKFLEQDKEIMKTKKAKSSQYSISYKNGDVKFEENLKVPVINEDGDVLGIVGLSRDITDRKKLENKLRYLSYTDYLTGLYNRSSFEEKLNKYNQEKYLPLGIIMGDVNGLKIVNDTLGHLEGDKLLISIANVLTDVCSTKGSVFRWGGDEFMILLPNSNEQLCENIMREILHKCEDSDYKFIQLSIALGESVKSSTSQNIYDCIKEVEEKVYRRKLLDKKSIRSSVTDSLIKSLQEKNTETEEHTERVTTYAYSLGLVLNLKASELDELFLVAKFHDIGKIGIREDILLKHGKLTYDEFMIMKTHSEKGYRILQAMGELENVAKCVLCHHEKWDGTGYPLGLKEQEIPLISRIISIADAYDVMRSERTYKKPMSKEDAILELKNCSGSQFDPFLVDTFINYVLNNI</sequence>
<protein>
    <submittedName>
        <fullName evidence="5">Diguanylate cyclase and metal dependent phosphohydrolase</fullName>
        <ecNumber evidence="5">3.1.4.52</ecNumber>
    </submittedName>
</protein>
<feature type="domain" description="GGDEF" evidence="3">
    <location>
        <begin position="277"/>
        <end position="406"/>
    </location>
</feature>
<dbReference type="Pfam" id="PF08448">
    <property type="entry name" value="PAS_4"/>
    <property type="match status" value="2"/>
</dbReference>
<dbReference type="Proteomes" id="UP000095594">
    <property type="component" value="Unassembled WGS sequence"/>
</dbReference>
<dbReference type="PROSITE" id="PS51832">
    <property type="entry name" value="HD_GYP"/>
    <property type="match status" value="1"/>
</dbReference>
<dbReference type="PROSITE" id="PS50112">
    <property type="entry name" value="PAS"/>
    <property type="match status" value="1"/>
</dbReference>
<dbReference type="SUPFAM" id="SSF55073">
    <property type="entry name" value="Nucleotide cyclase"/>
    <property type="match status" value="1"/>
</dbReference>
<evidence type="ECO:0000259" key="1">
    <source>
        <dbReference type="PROSITE" id="PS50112"/>
    </source>
</evidence>
<dbReference type="InterPro" id="IPR003607">
    <property type="entry name" value="HD/PDEase_dom"/>
</dbReference>
<evidence type="ECO:0000313" key="6">
    <source>
        <dbReference type="Proteomes" id="UP000095594"/>
    </source>
</evidence>
<dbReference type="PROSITE" id="PS50113">
    <property type="entry name" value="PAC"/>
    <property type="match status" value="1"/>
</dbReference>
<dbReference type="InterPro" id="IPR000014">
    <property type="entry name" value="PAS"/>
</dbReference>
<evidence type="ECO:0000259" key="2">
    <source>
        <dbReference type="PROSITE" id="PS50113"/>
    </source>
</evidence>
<dbReference type="InterPro" id="IPR000700">
    <property type="entry name" value="PAS-assoc_C"/>
</dbReference>
<evidence type="ECO:0000259" key="3">
    <source>
        <dbReference type="PROSITE" id="PS50887"/>
    </source>
</evidence>
<dbReference type="EC" id="3.1.4.52" evidence="5"/>
<dbReference type="Gene3D" id="3.30.450.20">
    <property type="entry name" value="PAS domain"/>
    <property type="match status" value="2"/>
</dbReference>
<dbReference type="Gene3D" id="3.30.70.270">
    <property type="match status" value="1"/>
</dbReference>
<dbReference type="PANTHER" id="PTHR43155">
    <property type="entry name" value="CYCLIC DI-GMP PHOSPHODIESTERASE PA4108-RELATED"/>
    <property type="match status" value="1"/>
</dbReference>
<evidence type="ECO:0000259" key="4">
    <source>
        <dbReference type="PROSITE" id="PS51832"/>
    </source>
</evidence>
<dbReference type="SUPFAM" id="SSF55785">
    <property type="entry name" value="PYP-like sensor domain (PAS domain)"/>
    <property type="match status" value="2"/>
</dbReference>
<dbReference type="NCBIfam" id="TIGR00254">
    <property type="entry name" value="GGDEF"/>
    <property type="match status" value="1"/>
</dbReference>
<dbReference type="SUPFAM" id="SSF109604">
    <property type="entry name" value="HD-domain/PDEase-like"/>
    <property type="match status" value="1"/>
</dbReference>
<feature type="domain" description="HD-GYP" evidence="4">
    <location>
        <begin position="398"/>
        <end position="585"/>
    </location>
</feature>
<dbReference type="Pfam" id="PF13487">
    <property type="entry name" value="HD_5"/>
    <property type="match status" value="1"/>
</dbReference>
<keyword evidence="5" id="KW-0378">Hydrolase</keyword>
<dbReference type="SMART" id="SM00267">
    <property type="entry name" value="GGDEF"/>
    <property type="match status" value="1"/>
</dbReference>
<dbReference type="CDD" id="cd00130">
    <property type="entry name" value="PAS"/>
    <property type="match status" value="1"/>
</dbReference>
<dbReference type="AlphaFoldDB" id="A0A173Z5G4"/>
<dbReference type="Gene3D" id="1.10.3210.10">
    <property type="entry name" value="Hypothetical protein af1432"/>
    <property type="match status" value="1"/>
</dbReference>